<proteinExistence type="predicted"/>
<gene>
    <name evidence="2" type="ORF">EUA94_17965</name>
</gene>
<sequence>MNAEPTTPTTRATDEHLLSIDALAAWIGVSPHTVRKWVTRGPATGLVPRMLRINGQIRFRPDDVRVWLDTKEIQ</sequence>
<dbReference type="AlphaFoldDB" id="A0A4Q2SN78"/>
<comment type="caution">
    <text evidence="2">The sequence shown here is derived from an EMBL/GenBank/DDBJ whole genome shotgun (WGS) entry which is preliminary data.</text>
</comment>
<dbReference type="RefSeq" id="WP_129428269.1">
    <property type="nucleotide sequence ID" value="NZ_SDWV01000022.1"/>
</dbReference>
<organism evidence="2 3">
    <name type="scientific">Nocardioides zhouii</name>
    <dbReference type="NCBI Taxonomy" id="1168729"/>
    <lineage>
        <taxon>Bacteria</taxon>
        <taxon>Bacillati</taxon>
        <taxon>Actinomycetota</taxon>
        <taxon>Actinomycetes</taxon>
        <taxon>Propionibacteriales</taxon>
        <taxon>Nocardioidaceae</taxon>
        <taxon>Nocardioides</taxon>
    </lineage>
</organism>
<feature type="domain" description="Helix-turn-helix" evidence="1">
    <location>
        <begin position="17"/>
        <end position="70"/>
    </location>
</feature>
<dbReference type="Gene3D" id="1.10.1660.10">
    <property type="match status" value="1"/>
</dbReference>
<evidence type="ECO:0000259" key="1">
    <source>
        <dbReference type="Pfam" id="PF12728"/>
    </source>
</evidence>
<evidence type="ECO:0000313" key="2">
    <source>
        <dbReference type="EMBL" id="RYC05634.1"/>
    </source>
</evidence>
<keyword evidence="2" id="KW-0238">DNA-binding</keyword>
<dbReference type="Pfam" id="PF12728">
    <property type="entry name" value="HTH_17"/>
    <property type="match status" value="1"/>
</dbReference>
<dbReference type="EMBL" id="SDWV01000022">
    <property type="protein sequence ID" value="RYC05634.1"/>
    <property type="molecule type" value="Genomic_DNA"/>
</dbReference>
<name>A0A4Q2SN78_9ACTN</name>
<dbReference type="SUPFAM" id="SSF46955">
    <property type="entry name" value="Putative DNA-binding domain"/>
    <property type="match status" value="1"/>
</dbReference>
<dbReference type="InterPro" id="IPR009061">
    <property type="entry name" value="DNA-bd_dom_put_sf"/>
</dbReference>
<protein>
    <submittedName>
        <fullName evidence="2">DNA-binding protein</fullName>
    </submittedName>
</protein>
<dbReference type="OrthoDB" id="194758at2"/>
<reference evidence="2 3" key="1">
    <citation type="submission" date="2019-01" db="EMBL/GenBank/DDBJ databases">
        <title>Novel species of Nocardioides.</title>
        <authorList>
            <person name="Liu Q."/>
            <person name="X Y.-H."/>
        </authorList>
    </citation>
    <scope>NUCLEOTIDE SEQUENCE [LARGE SCALE GENOMIC DNA]</scope>
    <source>
        <strain evidence="2 3">HLT2-9</strain>
    </source>
</reference>
<dbReference type="GO" id="GO:0003677">
    <property type="term" value="F:DNA binding"/>
    <property type="evidence" value="ECO:0007669"/>
    <property type="project" value="UniProtKB-KW"/>
</dbReference>
<keyword evidence="3" id="KW-1185">Reference proteome</keyword>
<dbReference type="Proteomes" id="UP000291101">
    <property type="component" value="Unassembled WGS sequence"/>
</dbReference>
<dbReference type="InterPro" id="IPR041657">
    <property type="entry name" value="HTH_17"/>
</dbReference>
<evidence type="ECO:0000313" key="3">
    <source>
        <dbReference type="Proteomes" id="UP000291101"/>
    </source>
</evidence>
<accession>A0A4Q2SN78</accession>